<organism evidence="2 3">
    <name type="scientific">Trichocoleus desertorum GB2-A4</name>
    <dbReference type="NCBI Taxonomy" id="2933944"/>
    <lineage>
        <taxon>Bacteria</taxon>
        <taxon>Bacillati</taxon>
        <taxon>Cyanobacteriota</taxon>
        <taxon>Cyanophyceae</taxon>
        <taxon>Leptolyngbyales</taxon>
        <taxon>Trichocoleusaceae</taxon>
        <taxon>Trichocoleus</taxon>
    </lineage>
</organism>
<feature type="compositionally biased region" description="Basic and acidic residues" evidence="1">
    <location>
        <begin position="262"/>
        <end position="280"/>
    </location>
</feature>
<feature type="region of interest" description="Disordered" evidence="1">
    <location>
        <begin position="26"/>
        <end position="46"/>
    </location>
</feature>
<reference evidence="2 3" key="1">
    <citation type="submission" date="2022-04" db="EMBL/GenBank/DDBJ databases">
        <title>Positive selection, recombination, and allopatry shape intraspecific diversity of widespread and dominant cyanobacteria.</title>
        <authorList>
            <person name="Wei J."/>
            <person name="Shu W."/>
            <person name="Hu C."/>
        </authorList>
    </citation>
    <scope>NUCLEOTIDE SEQUENCE [LARGE SCALE GENOMIC DNA]</scope>
    <source>
        <strain evidence="2 3">GB2-A4</strain>
    </source>
</reference>
<keyword evidence="3" id="KW-1185">Reference proteome</keyword>
<feature type="region of interest" description="Disordered" evidence="1">
    <location>
        <begin position="243"/>
        <end position="280"/>
    </location>
</feature>
<gene>
    <name evidence="2" type="ORF">NC998_09165</name>
</gene>
<evidence type="ECO:0008006" key="4">
    <source>
        <dbReference type="Google" id="ProtNLM"/>
    </source>
</evidence>
<name>A0ABV0J826_9CYAN</name>
<evidence type="ECO:0000256" key="1">
    <source>
        <dbReference type="SAM" id="MobiDB-lite"/>
    </source>
</evidence>
<protein>
    <recommendedName>
        <fullName evidence="4">DRBM domain-containing protein</fullName>
    </recommendedName>
</protein>
<dbReference type="Proteomes" id="UP001464891">
    <property type="component" value="Unassembled WGS sequence"/>
</dbReference>
<sequence length="342" mass="37339">MQLRQTTHKMDVFGVNLALRYQTPGAAMHDPRDKNGSGSANSPRFELSHVNQPNGAPLAEQCGQPLALAQFQARYPMGSLTADLLDIRGDNYIVKASVQVGGNVLATGMAVATSIEAAEDRARLRALEVLGIQAPQPPQPTASSAYEVQVQLMTNHQSEAEFSPQTRLANVGNHQEVKQLSAQQPRPLSVASTALEMPAIVPEPASTFSSDFSGELFNHTYTDSYTDIDIDTAAIAEPVIPSHPEVQPTSLNNGRNGKSAVKAREVVPEPAPREPSREPMDLSEAIAQTSVEIKRLGWTDVQGRTHLQRTYGKRSRQHLTDEELLEFLEYLRSQPSPNESPF</sequence>
<dbReference type="RefSeq" id="WP_190438128.1">
    <property type="nucleotide sequence ID" value="NZ_JAMPKM010000004.1"/>
</dbReference>
<evidence type="ECO:0000313" key="3">
    <source>
        <dbReference type="Proteomes" id="UP001464891"/>
    </source>
</evidence>
<dbReference type="EMBL" id="JAMPKM010000004">
    <property type="protein sequence ID" value="MEP0817265.1"/>
    <property type="molecule type" value="Genomic_DNA"/>
</dbReference>
<proteinExistence type="predicted"/>
<comment type="caution">
    <text evidence="2">The sequence shown here is derived from an EMBL/GenBank/DDBJ whole genome shotgun (WGS) entry which is preliminary data.</text>
</comment>
<feature type="compositionally biased region" description="Polar residues" evidence="1">
    <location>
        <begin position="247"/>
        <end position="256"/>
    </location>
</feature>
<evidence type="ECO:0000313" key="2">
    <source>
        <dbReference type="EMBL" id="MEP0817265.1"/>
    </source>
</evidence>
<accession>A0ABV0J826</accession>